<dbReference type="PROSITE" id="PS50111">
    <property type="entry name" value="CHEMOTAXIS_TRANSDUC_2"/>
    <property type="match status" value="1"/>
</dbReference>
<dbReference type="KEGG" id="hch:HCH_01314"/>
<dbReference type="GO" id="GO:0006355">
    <property type="term" value="P:regulation of DNA-templated transcription"/>
    <property type="evidence" value="ECO:0007669"/>
    <property type="project" value="InterPro"/>
</dbReference>
<dbReference type="RefSeq" id="WP_011395254.1">
    <property type="nucleotide sequence ID" value="NC_007645.1"/>
</dbReference>
<dbReference type="HOGENOM" id="CLU_497623_0_0_6"/>
<evidence type="ECO:0000259" key="4">
    <source>
        <dbReference type="PROSITE" id="PS50111"/>
    </source>
</evidence>
<evidence type="ECO:0000313" key="7">
    <source>
        <dbReference type="EMBL" id="ABC28181.1"/>
    </source>
</evidence>
<evidence type="ECO:0000256" key="1">
    <source>
        <dbReference type="ARBA" id="ARBA00004370"/>
    </source>
</evidence>
<dbReference type="CDD" id="cd00130">
    <property type="entry name" value="PAS"/>
    <property type="match status" value="2"/>
</dbReference>
<evidence type="ECO:0000256" key="2">
    <source>
        <dbReference type="ARBA" id="ARBA00023224"/>
    </source>
</evidence>
<keyword evidence="2 3" id="KW-0807">Transducer</keyword>
<proteinExistence type="predicted"/>
<evidence type="ECO:0000313" key="8">
    <source>
        <dbReference type="Proteomes" id="UP000000238"/>
    </source>
</evidence>
<accession>Q2SME3</accession>
<dbReference type="Pfam" id="PF13426">
    <property type="entry name" value="PAS_9"/>
    <property type="match status" value="1"/>
</dbReference>
<dbReference type="AlphaFoldDB" id="Q2SME3"/>
<keyword evidence="8" id="KW-1185">Reference proteome</keyword>
<dbReference type="PROSITE" id="PS50112">
    <property type="entry name" value="PAS"/>
    <property type="match status" value="2"/>
</dbReference>
<feature type="domain" description="PAC" evidence="6">
    <location>
        <begin position="217"/>
        <end position="267"/>
    </location>
</feature>
<evidence type="ECO:0000256" key="3">
    <source>
        <dbReference type="PROSITE-ProRule" id="PRU00284"/>
    </source>
</evidence>
<dbReference type="Pfam" id="PF00015">
    <property type="entry name" value="MCPsignal"/>
    <property type="match status" value="1"/>
</dbReference>
<dbReference type="STRING" id="349521.HCH_01314"/>
<name>Q2SME3_HAHCH</name>
<dbReference type="SUPFAM" id="SSF55785">
    <property type="entry name" value="PYP-like sensor domain (PAS domain)"/>
    <property type="match status" value="2"/>
</dbReference>
<dbReference type="InterPro" id="IPR000014">
    <property type="entry name" value="PAS"/>
</dbReference>
<feature type="domain" description="PAS" evidence="5">
    <location>
        <begin position="140"/>
        <end position="193"/>
    </location>
</feature>
<dbReference type="GO" id="GO:0007165">
    <property type="term" value="P:signal transduction"/>
    <property type="evidence" value="ECO:0007669"/>
    <property type="project" value="UniProtKB-KW"/>
</dbReference>
<dbReference type="InterPro" id="IPR000700">
    <property type="entry name" value="PAS-assoc_C"/>
</dbReference>
<dbReference type="NCBIfam" id="TIGR00229">
    <property type="entry name" value="sensory_box"/>
    <property type="match status" value="2"/>
</dbReference>
<reference evidence="7 8" key="1">
    <citation type="journal article" date="2005" name="Nucleic Acids Res.">
        <title>Genomic blueprint of Hahella chejuensis, a marine microbe producing an algicidal agent.</title>
        <authorList>
            <person name="Jeong H."/>
            <person name="Yim J.H."/>
            <person name="Lee C."/>
            <person name="Choi S.-H."/>
            <person name="Park Y.K."/>
            <person name="Yoon S.H."/>
            <person name="Hur C.-G."/>
            <person name="Kang H.-Y."/>
            <person name="Kim D."/>
            <person name="Lee H.H."/>
            <person name="Park K.H."/>
            <person name="Park S.-H."/>
            <person name="Park H.-S."/>
            <person name="Lee H.K."/>
            <person name="Oh T.K."/>
            <person name="Kim J.F."/>
        </authorList>
    </citation>
    <scope>NUCLEOTIDE SEQUENCE [LARGE SCALE GENOMIC DNA]</scope>
    <source>
        <strain evidence="7 8">KCTC 2396</strain>
    </source>
</reference>
<evidence type="ECO:0000259" key="5">
    <source>
        <dbReference type="PROSITE" id="PS50112"/>
    </source>
</evidence>
<dbReference type="GO" id="GO:0016020">
    <property type="term" value="C:membrane"/>
    <property type="evidence" value="ECO:0007669"/>
    <property type="project" value="UniProtKB-SubCell"/>
</dbReference>
<feature type="domain" description="Methyl-accepting transducer" evidence="4">
    <location>
        <begin position="275"/>
        <end position="511"/>
    </location>
</feature>
<dbReference type="Gene3D" id="1.10.287.950">
    <property type="entry name" value="Methyl-accepting chemotaxis protein"/>
    <property type="match status" value="1"/>
</dbReference>
<dbReference type="GO" id="GO:0006935">
    <property type="term" value="P:chemotaxis"/>
    <property type="evidence" value="ECO:0007669"/>
    <property type="project" value="UniProtKB-ARBA"/>
</dbReference>
<dbReference type="InterPro" id="IPR001610">
    <property type="entry name" value="PAC"/>
</dbReference>
<feature type="domain" description="PAS" evidence="5">
    <location>
        <begin position="19"/>
        <end position="97"/>
    </location>
</feature>
<sequence>MKNSVWEQFKESLFRGKAERKTLHNVVEYAPNAIVLIDQDGLIQMVNAQTELGFGYSRQELLGQPVEILVPHRFRSAHPGQRSSFFAHPVRRAMGSGRDLFGMRKDGTELPIEIGLTPIHSGSKTLALASIVDITERKRAEERFRQVVESAPNAIVVVNKHGEVTLVNAQMEKIFGYSRNEVVGKPVEILIPDRFRSHHASFINSFFAYPSTRSMGAGRELYGRKRDGSEFPVDIGLNPMASEEGPMVLATIFDISERKLADDKANRLRKDLHEVISVLSTANEEIMCSVNQAVTSSQDTATAISEIAATVEQVKQTALIAGSKAKTVVESVEQTRKVAKEGHAAVNDALQGMQQIRMQMESIGESITQLCDQTQTIGDVVAAVNDLAEQSNLLGVNASIEAVKAGEVGRGFSVVAQEVKSLAEQSKVATKQVRAILSDIQKAMNKTVLVAEQGHKAVEIGSQRAQFSGEAIKALMDNATTSSQMAIQIAATSQQQISGMDQVAQAIESIREASQGNVSGIRQVEETVRNLHQLGARLKELAAHFKP</sequence>
<gene>
    <name evidence="7" type="ordered locus">HCH_01314</name>
</gene>
<dbReference type="InterPro" id="IPR004089">
    <property type="entry name" value="MCPsignal_dom"/>
</dbReference>
<dbReference type="InterPro" id="IPR013767">
    <property type="entry name" value="PAS_fold"/>
</dbReference>
<dbReference type="Proteomes" id="UP000000238">
    <property type="component" value="Chromosome"/>
</dbReference>
<feature type="domain" description="PAC" evidence="6">
    <location>
        <begin position="96"/>
        <end position="146"/>
    </location>
</feature>
<organism evidence="7 8">
    <name type="scientific">Hahella chejuensis (strain KCTC 2396)</name>
    <dbReference type="NCBI Taxonomy" id="349521"/>
    <lineage>
        <taxon>Bacteria</taxon>
        <taxon>Pseudomonadati</taxon>
        <taxon>Pseudomonadota</taxon>
        <taxon>Gammaproteobacteria</taxon>
        <taxon>Oceanospirillales</taxon>
        <taxon>Hahellaceae</taxon>
        <taxon>Hahella</taxon>
    </lineage>
</organism>
<dbReference type="SMART" id="SM00086">
    <property type="entry name" value="PAC"/>
    <property type="match status" value="2"/>
</dbReference>
<dbReference type="OrthoDB" id="9808408at2"/>
<dbReference type="eggNOG" id="COG0840">
    <property type="taxonomic scope" value="Bacteria"/>
</dbReference>
<dbReference type="PROSITE" id="PS50113">
    <property type="entry name" value="PAC"/>
    <property type="match status" value="2"/>
</dbReference>
<dbReference type="SMART" id="SM00283">
    <property type="entry name" value="MA"/>
    <property type="match status" value="1"/>
</dbReference>
<dbReference type="SUPFAM" id="SSF58104">
    <property type="entry name" value="Methyl-accepting chemotaxis protein (MCP) signaling domain"/>
    <property type="match status" value="1"/>
</dbReference>
<dbReference type="PANTHER" id="PTHR32089">
    <property type="entry name" value="METHYL-ACCEPTING CHEMOTAXIS PROTEIN MCPB"/>
    <property type="match status" value="1"/>
</dbReference>
<dbReference type="Gene3D" id="3.30.450.20">
    <property type="entry name" value="PAS domain"/>
    <property type="match status" value="2"/>
</dbReference>
<dbReference type="Pfam" id="PF00989">
    <property type="entry name" value="PAS"/>
    <property type="match status" value="1"/>
</dbReference>
<dbReference type="SMART" id="SM00091">
    <property type="entry name" value="PAS"/>
    <property type="match status" value="2"/>
</dbReference>
<dbReference type="EMBL" id="CP000155">
    <property type="protein sequence ID" value="ABC28181.1"/>
    <property type="molecule type" value="Genomic_DNA"/>
</dbReference>
<comment type="subcellular location">
    <subcellularLocation>
        <location evidence="1">Membrane</location>
    </subcellularLocation>
</comment>
<evidence type="ECO:0000259" key="6">
    <source>
        <dbReference type="PROSITE" id="PS50113"/>
    </source>
</evidence>
<dbReference type="PANTHER" id="PTHR32089:SF112">
    <property type="entry name" value="LYSOZYME-LIKE PROTEIN-RELATED"/>
    <property type="match status" value="1"/>
</dbReference>
<dbReference type="InterPro" id="IPR035965">
    <property type="entry name" value="PAS-like_dom_sf"/>
</dbReference>
<protein>
    <submittedName>
        <fullName evidence="7">Methyl-accepting chemotaxis protein</fullName>
    </submittedName>
</protein>